<dbReference type="InterPro" id="IPR045851">
    <property type="entry name" value="AMP-bd_C_sf"/>
</dbReference>
<feature type="domain" description="AMP-dependent synthetase/ligase" evidence="3">
    <location>
        <begin position="12"/>
        <end position="352"/>
    </location>
</feature>
<comment type="caution">
    <text evidence="5">The sequence shown here is derived from an EMBL/GenBank/DDBJ whole genome shotgun (WGS) entry which is preliminary data.</text>
</comment>
<dbReference type="InterPro" id="IPR025110">
    <property type="entry name" value="AMP-bd_C"/>
</dbReference>
<dbReference type="EMBL" id="CAJNOK010009476">
    <property type="protein sequence ID" value="CAF1091046.1"/>
    <property type="molecule type" value="Genomic_DNA"/>
</dbReference>
<sequence>LSNKLLKSIPSGKLKGERIAFLCNQDVSYVLAQWSCWLNHSVCVPLCKDHPAKVLEYYIKDSKASILISTSNFENVLKPLAEKFKIPLIVLNKDDLKMKNDKIEKDLDIFSNSKEDALILYTSGTTGPPKGVVHTVSSLKAQMDAMIESWRWETKDTLLNVLPLHHVHGIVNCVMTPLYNGSTLVMDQKFDAATTWNHLLNDKDPSISVFMAVPTIYVKLIEQYKKSGWTSKDVEQIRKMRLFVSGSAALPESIFKQWKELTHFEILEQFGMSEAGRVLSNTIDGKKLPGRVGLPMPNMTIRLTQKDDNNNEKIVAEGTLEKVKIFEKGDHKDGNVSGELHVKGPTLFKYYFNKEDVTKKSFDKDGFFATGDMVEYEMANNTFKIMGRTSVDIIKSGGYKISALDIEAVLLHHPSISECVVLGVPDAQWGEKVTAIIVLNQNAEKLSLDQIREYCKKKLPAYSCPTNLKIVDAFERNAVGKINKKELRQKLFPTSK</sequence>
<evidence type="ECO:0000256" key="1">
    <source>
        <dbReference type="ARBA" id="ARBA00006432"/>
    </source>
</evidence>
<dbReference type="SUPFAM" id="SSF56801">
    <property type="entry name" value="Acetyl-CoA synthetase-like"/>
    <property type="match status" value="1"/>
</dbReference>
<dbReference type="PROSITE" id="PS00455">
    <property type="entry name" value="AMP_BINDING"/>
    <property type="match status" value="1"/>
</dbReference>
<dbReference type="FunFam" id="3.30.300.30:FF:000008">
    <property type="entry name" value="2,3-dihydroxybenzoate-AMP ligase"/>
    <property type="match status" value="1"/>
</dbReference>
<dbReference type="Pfam" id="PF00501">
    <property type="entry name" value="AMP-binding"/>
    <property type="match status" value="1"/>
</dbReference>
<gene>
    <name evidence="5" type="ORF">OVA965_LOCUS18818</name>
    <name evidence="6" type="ORF">TMI583_LOCUS18831</name>
</gene>
<dbReference type="AlphaFoldDB" id="A0A8S2DZ89"/>
<protein>
    <submittedName>
        <fullName evidence="5">Uncharacterized protein</fullName>
    </submittedName>
</protein>
<accession>A0A8S2DZ89</accession>
<proteinExistence type="inferred from homology"/>
<evidence type="ECO:0000313" key="6">
    <source>
        <dbReference type="EMBL" id="CAF3852684.1"/>
    </source>
</evidence>
<evidence type="ECO:0000313" key="5">
    <source>
        <dbReference type="EMBL" id="CAF1091046.1"/>
    </source>
</evidence>
<dbReference type="PANTHER" id="PTHR43201">
    <property type="entry name" value="ACYL-COA SYNTHETASE"/>
    <property type="match status" value="1"/>
</dbReference>
<dbReference type="InterPro" id="IPR042099">
    <property type="entry name" value="ANL_N_sf"/>
</dbReference>
<dbReference type="PANTHER" id="PTHR43201:SF8">
    <property type="entry name" value="ACYL-COA SYNTHETASE FAMILY MEMBER 3"/>
    <property type="match status" value="1"/>
</dbReference>
<organism evidence="5 7">
    <name type="scientific">Didymodactylos carnosus</name>
    <dbReference type="NCBI Taxonomy" id="1234261"/>
    <lineage>
        <taxon>Eukaryota</taxon>
        <taxon>Metazoa</taxon>
        <taxon>Spiralia</taxon>
        <taxon>Gnathifera</taxon>
        <taxon>Rotifera</taxon>
        <taxon>Eurotatoria</taxon>
        <taxon>Bdelloidea</taxon>
        <taxon>Philodinida</taxon>
        <taxon>Philodinidae</taxon>
        <taxon>Didymodactylos</taxon>
    </lineage>
</organism>
<dbReference type="InterPro" id="IPR020845">
    <property type="entry name" value="AMP-binding_CS"/>
</dbReference>
<feature type="non-terminal residue" evidence="5">
    <location>
        <position position="496"/>
    </location>
</feature>
<reference evidence="5" key="1">
    <citation type="submission" date="2021-02" db="EMBL/GenBank/DDBJ databases">
        <authorList>
            <person name="Nowell W R."/>
        </authorList>
    </citation>
    <scope>NUCLEOTIDE SEQUENCE</scope>
</reference>
<name>A0A8S2DZ89_9BILA</name>
<dbReference type="Gene3D" id="3.40.50.12780">
    <property type="entry name" value="N-terminal domain of ligase-like"/>
    <property type="match status" value="1"/>
</dbReference>
<keyword evidence="2" id="KW-0436">Ligase</keyword>
<dbReference type="Proteomes" id="UP000682733">
    <property type="component" value="Unassembled WGS sequence"/>
</dbReference>
<dbReference type="Gene3D" id="3.30.300.30">
    <property type="match status" value="1"/>
</dbReference>
<dbReference type="InterPro" id="IPR000873">
    <property type="entry name" value="AMP-dep_synth/lig_dom"/>
</dbReference>
<dbReference type="GO" id="GO:0031956">
    <property type="term" value="F:medium-chain fatty acid-CoA ligase activity"/>
    <property type="evidence" value="ECO:0007669"/>
    <property type="project" value="TreeGrafter"/>
</dbReference>
<evidence type="ECO:0000256" key="2">
    <source>
        <dbReference type="ARBA" id="ARBA00022598"/>
    </source>
</evidence>
<evidence type="ECO:0000259" key="4">
    <source>
        <dbReference type="Pfam" id="PF13193"/>
    </source>
</evidence>
<dbReference type="CDD" id="cd05941">
    <property type="entry name" value="MCS"/>
    <property type="match status" value="1"/>
</dbReference>
<comment type="similarity">
    <text evidence="1">Belongs to the ATP-dependent AMP-binding enzyme family.</text>
</comment>
<dbReference type="EMBL" id="CAJOBA010009494">
    <property type="protein sequence ID" value="CAF3852684.1"/>
    <property type="molecule type" value="Genomic_DNA"/>
</dbReference>
<dbReference type="Proteomes" id="UP000677228">
    <property type="component" value="Unassembled WGS sequence"/>
</dbReference>
<dbReference type="GO" id="GO:0006631">
    <property type="term" value="P:fatty acid metabolic process"/>
    <property type="evidence" value="ECO:0007669"/>
    <property type="project" value="TreeGrafter"/>
</dbReference>
<evidence type="ECO:0000259" key="3">
    <source>
        <dbReference type="Pfam" id="PF00501"/>
    </source>
</evidence>
<dbReference type="Pfam" id="PF13193">
    <property type="entry name" value="AMP-binding_C"/>
    <property type="match status" value="1"/>
</dbReference>
<evidence type="ECO:0000313" key="7">
    <source>
        <dbReference type="Proteomes" id="UP000677228"/>
    </source>
</evidence>
<feature type="domain" description="AMP-binding enzyme C-terminal" evidence="4">
    <location>
        <begin position="406"/>
        <end position="481"/>
    </location>
</feature>